<feature type="signal peptide" evidence="2">
    <location>
        <begin position="1"/>
        <end position="15"/>
    </location>
</feature>
<evidence type="ECO:0000256" key="1">
    <source>
        <dbReference type="SAM" id="MobiDB-lite"/>
    </source>
</evidence>
<reference evidence="3 4" key="1">
    <citation type="submission" date="2018-11" db="EMBL/GenBank/DDBJ databases">
        <title>Genome assembly of Steccherinum ochraceum LE-BIN_3174, the white-rot fungus of the Steccherinaceae family (The Residual Polyporoid clade, Polyporales, Basidiomycota).</title>
        <authorList>
            <person name="Fedorova T.V."/>
            <person name="Glazunova O.A."/>
            <person name="Landesman E.O."/>
            <person name="Moiseenko K.V."/>
            <person name="Psurtseva N.V."/>
            <person name="Savinova O.S."/>
            <person name="Shakhova N.V."/>
            <person name="Tyazhelova T.V."/>
            <person name="Vasina D.V."/>
        </authorList>
    </citation>
    <scope>NUCLEOTIDE SEQUENCE [LARGE SCALE GENOMIC DNA]</scope>
    <source>
        <strain evidence="3 4">LE-BIN_3174</strain>
    </source>
</reference>
<accession>A0A4R0RVE0</accession>
<evidence type="ECO:0000313" key="4">
    <source>
        <dbReference type="Proteomes" id="UP000292702"/>
    </source>
</evidence>
<feature type="compositionally biased region" description="Low complexity" evidence="1">
    <location>
        <begin position="138"/>
        <end position="172"/>
    </location>
</feature>
<protein>
    <submittedName>
        <fullName evidence="3">Uncharacterized protein</fullName>
    </submittedName>
</protein>
<dbReference type="EMBL" id="RWJN01000004">
    <property type="protein sequence ID" value="TCD71603.1"/>
    <property type="molecule type" value="Genomic_DNA"/>
</dbReference>
<keyword evidence="2" id="KW-0732">Signal</keyword>
<proteinExistence type="predicted"/>
<organism evidence="3 4">
    <name type="scientific">Steccherinum ochraceum</name>
    <dbReference type="NCBI Taxonomy" id="92696"/>
    <lineage>
        <taxon>Eukaryota</taxon>
        <taxon>Fungi</taxon>
        <taxon>Dikarya</taxon>
        <taxon>Basidiomycota</taxon>
        <taxon>Agaricomycotina</taxon>
        <taxon>Agaricomycetes</taxon>
        <taxon>Polyporales</taxon>
        <taxon>Steccherinaceae</taxon>
        <taxon>Steccherinum</taxon>
    </lineage>
</organism>
<gene>
    <name evidence="3" type="ORF">EIP91_007350</name>
</gene>
<keyword evidence="4" id="KW-1185">Reference proteome</keyword>
<dbReference type="PRINTS" id="PR01217">
    <property type="entry name" value="PRICHEXTENSN"/>
</dbReference>
<feature type="compositionally biased region" description="Pro residues" evidence="1">
    <location>
        <begin position="82"/>
        <end position="106"/>
    </location>
</feature>
<evidence type="ECO:0000256" key="2">
    <source>
        <dbReference type="SAM" id="SignalP"/>
    </source>
</evidence>
<dbReference type="Proteomes" id="UP000292702">
    <property type="component" value="Unassembled WGS sequence"/>
</dbReference>
<name>A0A4R0RVE0_9APHY</name>
<feature type="region of interest" description="Disordered" evidence="1">
    <location>
        <begin position="67"/>
        <end position="188"/>
    </location>
</feature>
<dbReference type="AlphaFoldDB" id="A0A4R0RVE0"/>
<evidence type="ECO:0000313" key="3">
    <source>
        <dbReference type="EMBL" id="TCD71603.1"/>
    </source>
</evidence>
<feature type="chain" id="PRO_5020475373" evidence="2">
    <location>
        <begin position="16"/>
        <end position="188"/>
    </location>
</feature>
<sequence length="188" mass="19523">MLAGVLTVAASFALAVPLRHISALRGRDEHAMVARDDNLVVRDVFQALYARELADLDASTMGTTAFLLKRNDNPPNTNAHPPNTPPSGPPTPESPPPAYPDTPPPPDYRHHVGAEVQGTQLPAYLPAPPAYPEDERPPTGAAEATAGHTGAAGAPAGHTAAAGQGGAAARQPGTEEEKSPVVPMHRRP</sequence>
<comment type="caution">
    <text evidence="3">The sequence shown here is derived from an EMBL/GenBank/DDBJ whole genome shotgun (WGS) entry which is preliminary data.</text>
</comment>